<dbReference type="InterPro" id="IPR050736">
    <property type="entry name" value="Sensor_HK_Regulatory"/>
</dbReference>
<dbReference type="STRING" id="2880.D7G9E8"/>
<evidence type="ECO:0000256" key="1">
    <source>
        <dbReference type="ARBA" id="ARBA00000085"/>
    </source>
</evidence>
<dbReference type="InParanoid" id="D7G9E8"/>
<keyword evidence="5" id="KW-0902">Two-component regulatory system</keyword>
<dbReference type="Proteomes" id="UP000002630">
    <property type="component" value="Linkage Group LG22"/>
</dbReference>
<dbReference type="InterPro" id="IPR003594">
    <property type="entry name" value="HATPase_dom"/>
</dbReference>
<dbReference type="InterPro" id="IPR005467">
    <property type="entry name" value="His_kinase_dom"/>
</dbReference>
<keyword evidence="3 8" id="KW-0808">Transferase</keyword>
<evidence type="ECO:0000256" key="5">
    <source>
        <dbReference type="ARBA" id="ARBA00023012"/>
    </source>
</evidence>
<dbReference type="GO" id="GO:0004673">
    <property type="term" value="F:protein histidine kinase activity"/>
    <property type="evidence" value="ECO:0007669"/>
    <property type="project" value="UniProtKB-EC"/>
</dbReference>
<feature type="region of interest" description="Disordered" evidence="6">
    <location>
        <begin position="443"/>
        <end position="463"/>
    </location>
</feature>
<accession>D7G9E8</accession>
<keyword evidence="4 8" id="KW-0418">Kinase</keyword>
<evidence type="ECO:0000259" key="7">
    <source>
        <dbReference type="PROSITE" id="PS50109"/>
    </source>
</evidence>
<feature type="domain" description="Histidine kinase" evidence="7">
    <location>
        <begin position="189"/>
        <end position="472"/>
    </location>
</feature>
<dbReference type="AlphaFoldDB" id="D7G9E8"/>
<evidence type="ECO:0000313" key="9">
    <source>
        <dbReference type="Proteomes" id="UP000002630"/>
    </source>
</evidence>
<comment type="catalytic activity">
    <reaction evidence="1">
        <text>ATP + protein L-histidine = ADP + protein N-phospho-L-histidine.</text>
        <dbReference type="EC" id="2.7.13.3"/>
    </reaction>
</comment>
<dbReference type="EMBL" id="FN649222">
    <property type="protein sequence ID" value="CBJ28288.1"/>
    <property type="molecule type" value="Genomic_DNA"/>
</dbReference>
<evidence type="ECO:0000256" key="2">
    <source>
        <dbReference type="ARBA" id="ARBA00012438"/>
    </source>
</evidence>
<dbReference type="Pfam" id="PF02518">
    <property type="entry name" value="HATPase_c"/>
    <property type="match status" value="1"/>
</dbReference>
<protein>
    <recommendedName>
        <fullName evidence="2">histidine kinase</fullName>
        <ecNumber evidence="2">2.7.13.3</ecNumber>
    </recommendedName>
</protein>
<dbReference type="SMART" id="SM00387">
    <property type="entry name" value="HATPase_c"/>
    <property type="match status" value="1"/>
</dbReference>
<evidence type="ECO:0000313" key="8">
    <source>
        <dbReference type="EMBL" id="CBJ28288.1"/>
    </source>
</evidence>
<dbReference type="OMA" id="GIAREMI"/>
<dbReference type="InterPro" id="IPR004358">
    <property type="entry name" value="Sig_transdc_His_kin-like_C"/>
</dbReference>
<dbReference type="Gene3D" id="3.30.565.10">
    <property type="entry name" value="Histidine kinase-like ATPase, C-terminal domain"/>
    <property type="match status" value="1"/>
</dbReference>
<dbReference type="EC" id="2.7.13.3" evidence="2"/>
<reference evidence="8 9" key="1">
    <citation type="journal article" date="2010" name="Nature">
        <title>The Ectocarpus genome and the independent evolution of multicellularity in brown algae.</title>
        <authorList>
            <person name="Cock J.M."/>
            <person name="Sterck L."/>
            <person name="Rouze P."/>
            <person name="Scornet D."/>
            <person name="Allen A.E."/>
            <person name="Amoutzias G."/>
            <person name="Anthouard V."/>
            <person name="Artiguenave F."/>
            <person name="Aury J.M."/>
            <person name="Badger J.H."/>
            <person name="Beszteri B."/>
            <person name="Billiau K."/>
            <person name="Bonnet E."/>
            <person name="Bothwell J.H."/>
            <person name="Bowler C."/>
            <person name="Boyen C."/>
            <person name="Brownlee C."/>
            <person name="Carrano C.J."/>
            <person name="Charrier B."/>
            <person name="Cho G.Y."/>
            <person name="Coelho S.M."/>
            <person name="Collen J."/>
            <person name="Corre E."/>
            <person name="Da Silva C."/>
            <person name="Delage L."/>
            <person name="Delaroque N."/>
            <person name="Dittami S.M."/>
            <person name="Doulbeau S."/>
            <person name="Elias M."/>
            <person name="Farnham G."/>
            <person name="Gachon C.M."/>
            <person name="Gschloessl B."/>
            <person name="Heesch S."/>
            <person name="Jabbari K."/>
            <person name="Jubin C."/>
            <person name="Kawai H."/>
            <person name="Kimura K."/>
            <person name="Kloareg B."/>
            <person name="Kupper F.C."/>
            <person name="Lang D."/>
            <person name="Le Bail A."/>
            <person name="Leblanc C."/>
            <person name="Lerouge P."/>
            <person name="Lohr M."/>
            <person name="Lopez P.J."/>
            <person name="Martens C."/>
            <person name="Maumus F."/>
            <person name="Michel G."/>
            <person name="Miranda-Saavedra D."/>
            <person name="Morales J."/>
            <person name="Moreau H."/>
            <person name="Motomura T."/>
            <person name="Nagasato C."/>
            <person name="Napoli C.A."/>
            <person name="Nelson D.R."/>
            <person name="Nyvall-Collen P."/>
            <person name="Peters A.F."/>
            <person name="Pommier C."/>
            <person name="Potin P."/>
            <person name="Poulain J."/>
            <person name="Quesneville H."/>
            <person name="Read B."/>
            <person name="Rensing S.A."/>
            <person name="Ritter A."/>
            <person name="Rousvoal S."/>
            <person name="Samanta M."/>
            <person name="Samson G."/>
            <person name="Schroeder D.C."/>
            <person name="Segurens B."/>
            <person name="Strittmatter M."/>
            <person name="Tonon T."/>
            <person name="Tregear J.W."/>
            <person name="Valentin K."/>
            <person name="von Dassow P."/>
            <person name="Yamagishi T."/>
            <person name="Van de Peer Y."/>
            <person name="Wincker P."/>
        </authorList>
    </citation>
    <scope>NUCLEOTIDE SEQUENCE [LARGE SCALE GENOMIC DNA]</scope>
    <source>
        <strain evidence="9">Ec32 / CCAP1310/4</strain>
    </source>
</reference>
<dbReference type="PANTHER" id="PTHR43711:SF1">
    <property type="entry name" value="HISTIDINE KINASE 1"/>
    <property type="match status" value="1"/>
</dbReference>
<dbReference type="EMBL" id="FN649747">
    <property type="protein sequence ID" value="CBJ28288.1"/>
    <property type="molecule type" value="Genomic_DNA"/>
</dbReference>
<dbReference type="InterPro" id="IPR036890">
    <property type="entry name" value="HATPase_C_sf"/>
</dbReference>
<sequence length="480" mass="51748">MVGSPEFVSLVKAQFEVLATVLGADRVVLYARRESTETGSLEFVPAMEYPERPPPAWSMDIDGVQMHEHHASSELLLPAAAGQEMNADSPDAVEGGDGDLSAPIVHSSLLLGMITVIKNGNSDGESRPPSARENAAPRDIENARVLWGERDKRLLETIARSVGVAAVLDQKQRWAAVMQVEPLRKVVAESLHQVKNPMTALRTFGKLLLRRLPQDDTLNRELAKDIILQSDRLVDILLPVDAVLGLLATAVEREREAQMPGVQDALLSPPAPTGMEETVAYEMMPFGLLSVEDVIQPVTRAAQAAAKERRVGFRWRVDQDLPEVVGDERALEEALSNVVENALKFCKMGRGEGGKDGGVRATVVLRARLSAEPEWGAESGVVIEVVDNGPGIEAEDMPYIFDRGYRGRQPLQCGIPGTGLGLGIARDTMRSFGGDLEVVNMKRDTDGDGGAGGGLKDGGWGTGVKLYLPRGERRTSEGGG</sequence>
<dbReference type="PROSITE" id="PS50109">
    <property type="entry name" value="HIS_KIN"/>
    <property type="match status" value="1"/>
</dbReference>
<evidence type="ECO:0000256" key="6">
    <source>
        <dbReference type="SAM" id="MobiDB-lite"/>
    </source>
</evidence>
<evidence type="ECO:0000256" key="4">
    <source>
        <dbReference type="ARBA" id="ARBA00022777"/>
    </source>
</evidence>
<dbReference type="PRINTS" id="PR00344">
    <property type="entry name" value="BCTRLSENSOR"/>
</dbReference>
<dbReference type="PANTHER" id="PTHR43711">
    <property type="entry name" value="TWO-COMPONENT HISTIDINE KINASE"/>
    <property type="match status" value="1"/>
</dbReference>
<dbReference type="GO" id="GO:0000160">
    <property type="term" value="P:phosphorelay signal transduction system"/>
    <property type="evidence" value="ECO:0007669"/>
    <property type="project" value="UniProtKB-KW"/>
</dbReference>
<gene>
    <name evidence="8" type="ORF">Esi_0098_0022</name>
</gene>
<organism evidence="8 9">
    <name type="scientific">Ectocarpus siliculosus</name>
    <name type="common">Brown alga</name>
    <name type="synonym">Conferva siliculosa</name>
    <dbReference type="NCBI Taxonomy" id="2880"/>
    <lineage>
        <taxon>Eukaryota</taxon>
        <taxon>Sar</taxon>
        <taxon>Stramenopiles</taxon>
        <taxon>Ochrophyta</taxon>
        <taxon>PX clade</taxon>
        <taxon>Phaeophyceae</taxon>
        <taxon>Ectocarpales</taxon>
        <taxon>Ectocarpaceae</taxon>
        <taxon>Ectocarpus</taxon>
    </lineage>
</organism>
<keyword evidence="9" id="KW-1185">Reference proteome</keyword>
<name>D7G9E8_ECTSI</name>
<dbReference type="eggNOG" id="ENOG502S572">
    <property type="taxonomic scope" value="Eukaryota"/>
</dbReference>
<feature type="compositionally biased region" description="Gly residues" evidence="6">
    <location>
        <begin position="448"/>
        <end position="462"/>
    </location>
</feature>
<dbReference type="SUPFAM" id="SSF55874">
    <property type="entry name" value="ATPase domain of HSP90 chaperone/DNA topoisomerase II/histidine kinase"/>
    <property type="match status" value="1"/>
</dbReference>
<proteinExistence type="predicted"/>
<dbReference type="OrthoDB" id="204443at2759"/>
<evidence type="ECO:0000256" key="3">
    <source>
        <dbReference type="ARBA" id="ARBA00022679"/>
    </source>
</evidence>